<gene>
    <name evidence="1" type="ORF">EAG_13475</name>
</gene>
<sequence length="511" mass="59479">MITDEDLARRMNEIYQNLSTTISPTQQNKVLDKIVRIVKNATREQLQSHHPGILITCALKTLLHYEDLLHTDRLCEWKRRRRFKITRDCYHALLKSYLPERSRDIVETILEAVHRDRLWEFETFCFELMCSILNINRASGGLIIHAIWDKLSSPEISVEDARGFVRALYELLDVYEWPATQDTVVTIERMLGLFHASIIARLTLASGFSISAPHANLKKGLEVCLRNTIKHLPNDQLLVIVQHMCSWTVAAGATDDFVLEFGSTLEYAAYTHRTGLYEQTLTPTIFPLLMRMVGSASRLTSLLGNRVLQYLLDRKENRAVFDTPRIFFEHTRLNLRVAAYREEDRSFFKLHRELLHDSLLKSLANHSDIRMNLEMTYCTMCLIAVEVPCGFTAAALVCLAMNLQEIALQRHSDHLERACHMHATVISIMSFICWIHKAKVFYNYVNRIVMERAQWAPHLNPPIQSQYNFAIHHILWNKPELFFVDWEARYGLWKCFRLDHSDISHDVTRLT</sequence>
<dbReference type="InterPro" id="IPR051851">
    <property type="entry name" value="EFR3_Homologs"/>
</dbReference>
<dbReference type="STRING" id="104421.E2AC07"/>
<dbReference type="PANTHER" id="PTHR12444:SF9">
    <property type="entry name" value="AGAP013133-PA"/>
    <property type="match status" value="1"/>
</dbReference>
<organism evidence="2">
    <name type="scientific">Camponotus floridanus</name>
    <name type="common">Florida carpenter ant</name>
    <dbReference type="NCBI Taxonomy" id="104421"/>
    <lineage>
        <taxon>Eukaryota</taxon>
        <taxon>Metazoa</taxon>
        <taxon>Ecdysozoa</taxon>
        <taxon>Arthropoda</taxon>
        <taxon>Hexapoda</taxon>
        <taxon>Insecta</taxon>
        <taxon>Pterygota</taxon>
        <taxon>Neoptera</taxon>
        <taxon>Endopterygota</taxon>
        <taxon>Hymenoptera</taxon>
        <taxon>Apocrita</taxon>
        <taxon>Aculeata</taxon>
        <taxon>Formicoidea</taxon>
        <taxon>Formicidae</taxon>
        <taxon>Formicinae</taxon>
        <taxon>Camponotus</taxon>
    </lineage>
</organism>
<proteinExistence type="predicted"/>
<dbReference type="AlphaFoldDB" id="E2AC07"/>
<dbReference type="OMA" id="WEFETFC"/>
<dbReference type="GO" id="GO:0072659">
    <property type="term" value="P:protein localization to plasma membrane"/>
    <property type="evidence" value="ECO:0007669"/>
    <property type="project" value="TreeGrafter"/>
</dbReference>
<dbReference type="EMBL" id="GL438389">
    <property type="protein sequence ID" value="EFN69025.1"/>
    <property type="molecule type" value="Genomic_DNA"/>
</dbReference>
<keyword evidence="2" id="KW-1185">Reference proteome</keyword>
<dbReference type="OrthoDB" id="7765283at2759"/>
<reference evidence="1 2" key="1">
    <citation type="journal article" date="2010" name="Science">
        <title>Genomic comparison of the ants Camponotus floridanus and Harpegnathos saltator.</title>
        <authorList>
            <person name="Bonasio R."/>
            <person name="Zhang G."/>
            <person name="Ye C."/>
            <person name="Mutti N.S."/>
            <person name="Fang X."/>
            <person name="Qin N."/>
            <person name="Donahue G."/>
            <person name="Yang P."/>
            <person name="Li Q."/>
            <person name="Li C."/>
            <person name="Zhang P."/>
            <person name="Huang Z."/>
            <person name="Berger S.L."/>
            <person name="Reinberg D."/>
            <person name="Wang J."/>
            <person name="Liebig J."/>
        </authorList>
    </citation>
    <scope>NUCLEOTIDE SEQUENCE [LARGE SCALE GENOMIC DNA]</scope>
    <source>
        <strain evidence="2">C129</strain>
    </source>
</reference>
<dbReference type="GO" id="GO:0005886">
    <property type="term" value="C:plasma membrane"/>
    <property type="evidence" value="ECO:0007669"/>
    <property type="project" value="TreeGrafter"/>
</dbReference>
<dbReference type="Proteomes" id="UP000000311">
    <property type="component" value="Unassembled WGS sequence"/>
</dbReference>
<name>E2AC07_CAMFO</name>
<dbReference type="PANTHER" id="PTHR12444">
    <property type="entry name" value="PROTEIN EFR3 HOMOLOG CMP44E"/>
    <property type="match status" value="1"/>
</dbReference>
<evidence type="ECO:0000313" key="1">
    <source>
        <dbReference type="EMBL" id="EFN69025.1"/>
    </source>
</evidence>
<protein>
    <submittedName>
        <fullName evidence="1">Protein EFR3-like protein A</fullName>
    </submittedName>
</protein>
<accession>E2AC07</accession>
<dbReference type="InParanoid" id="E2AC07"/>
<evidence type="ECO:0000313" key="2">
    <source>
        <dbReference type="Proteomes" id="UP000000311"/>
    </source>
</evidence>